<proteinExistence type="predicted"/>
<dbReference type="Pfam" id="PF00353">
    <property type="entry name" value="HemolysinCabind"/>
    <property type="match status" value="4"/>
</dbReference>
<dbReference type="SUPFAM" id="SSF51120">
    <property type="entry name" value="beta-Roll"/>
    <property type="match status" value="2"/>
</dbReference>
<dbReference type="EMBL" id="JBHTNF010000013">
    <property type="protein sequence ID" value="MFD1329748.1"/>
    <property type="molecule type" value="Genomic_DNA"/>
</dbReference>
<accession>A0ABW3Z1M6</accession>
<dbReference type="InterPro" id="IPR050557">
    <property type="entry name" value="RTX_toxin/Mannuronan_C5-epim"/>
</dbReference>
<dbReference type="PROSITE" id="PS00330">
    <property type="entry name" value="HEMOLYSIN_CALCIUM"/>
    <property type="match status" value="4"/>
</dbReference>
<keyword evidence="2" id="KW-0964">Secreted</keyword>
<organism evidence="4 5">
    <name type="scientific">Mycoplana ramosa</name>
    <name type="common">Mycoplana bullata</name>
    <dbReference type="NCBI Taxonomy" id="40837"/>
    <lineage>
        <taxon>Bacteria</taxon>
        <taxon>Pseudomonadati</taxon>
        <taxon>Pseudomonadota</taxon>
        <taxon>Alphaproteobacteria</taxon>
        <taxon>Hyphomicrobiales</taxon>
        <taxon>Rhizobiaceae</taxon>
        <taxon>Mycoplana</taxon>
    </lineage>
</organism>
<dbReference type="Proteomes" id="UP001597173">
    <property type="component" value="Unassembled WGS sequence"/>
</dbReference>
<evidence type="ECO:0000256" key="3">
    <source>
        <dbReference type="SAM" id="MobiDB-lite"/>
    </source>
</evidence>
<gene>
    <name evidence="4" type="ORF">ACFQ33_17805</name>
</gene>
<evidence type="ECO:0000313" key="4">
    <source>
        <dbReference type="EMBL" id="MFD1329748.1"/>
    </source>
</evidence>
<evidence type="ECO:0000256" key="2">
    <source>
        <dbReference type="ARBA" id="ARBA00022525"/>
    </source>
</evidence>
<dbReference type="InterPro" id="IPR011049">
    <property type="entry name" value="Serralysin-like_metalloprot_C"/>
</dbReference>
<feature type="non-terminal residue" evidence="4">
    <location>
        <position position="1"/>
    </location>
</feature>
<sequence>KGGGTVDDASIKIINNQIGTGQWGKYSFYHDKPVVSGNTDLNTMPDLGGVNSGTDAPTATVYAGTAGNDTMPFSGKSNGGNETFKGLGGNDVLKGGAGADVLDGGAGADTATYAGSSAVNVNLKTGKASGGHATGDKLIGIENLTGSSYNDTLAGNDARNVLVGGKGSDKLVGLGGNDVYSVDNTGDVVTEQANGGYDHVKASVNYKLGAYVEKLELTGTSNLSGTGNGQANSLIGNTGNNKLAGGAGNDTITGRAGNDTLSGGAGNDKLAGDAGSDTLNGGAGNDSLTGGAGNDRLVGGAGFDKLTGGSGADKFVFHQSSLTADHITDFGSNDLIYFDVTSGATGALKGSAFRLGTKALDSNDRFIFDKASDTLYFDKDGNGSAGQIKVAVFANGYTLSADDIWLL</sequence>
<dbReference type="InterPro" id="IPR001343">
    <property type="entry name" value="Hemolysn_Ca-bd"/>
</dbReference>
<dbReference type="PRINTS" id="PR00313">
    <property type="entry name" value="CABNDNGRPT"/>
</dbReference>
<reference evidence="5" key="1">
    <citation type="journal article" date="2019" name="Int. J. Syst. Evol. Microbiol.">
        <title>The Global Catalogue of Microorganisms (GCM) 10K type strain sequencing project: providing services to taxonomists for standard genome sequencing and annotation.</title>
        <authorList>
            <consortium name="The Broad Institute Genomics Platform"/>
            <consortium name="The Broad Institute Genome Sequencing Center for Infectious Disease"/>
            <person name="Wu L."/>
            <person name="Ma J."/>
        </authorList>
    </citation>
    <scope>NUCLEOTIDE SEQUENCE [LARGE SCALE GENOMIC DNA]</scope>
    <source>
        <strain evidence="5">CCUG 55609</strain>
    </source>
</reference>
<dbReference type="PANTHER" id="PTHR38340:SF1">
    <property type="entry name" value="S-LAYER PROTEIN"/>
    <property type="match status" value="1"/>
</dbReference>
<protein>
    <submittedName>
        <fullName evidence="4">Calcium-binding protein</fullName>
    </submittedName>
</protein>
<dbReference type="InterPro" id="IPR018511">
    <property type="entry name" value="Hemolysin-typ_Ca-bd_CS"/>
</dbReference>
<dbReference type="PANTHER" id="PTHR38340">
    <property type="entry name" value="S-LAYER PROTEIN"/>
    <property type="match status" value="1"/>
</dbReference>
<feature type="region of interest" description="Disordered" evidence="3">
    <location>
        <begin position="258"/>
        <end position="286"/>
    </location>
</feature>
<keyword evidence="5" id="KW-1185">Reference proteome</keyword>
<evidence type="ECO:0000313" key="5">
    <source>
        <dbReference type="Proteomes" id="UP001597173"/>
    </source>
</evidence>
<comment type="subcellular location">
    <subcellularLocation>
        <location evidence="1">Secreted</location>
    </subcellularLocation>
</comment>
<dbReference type="RefSeq" id="WP_374841020.1">
    <property type="nucleotide sequence ID" value="NZ_JBHEEW010000017.1"/>
</dbReference>
<comment type="caution">
    <text evidence="4">The sequence shown here is derived from an EMBL/GenBank/DDBJ whole genome shotgun (WGS) entry which is preliminary data.</text>
</comment>
<evidence type="ECO:0000256" key="1">
    <source>
        <dbReference type="ARBA" id="ARBA00004613"/>
    </source>
</evidence>
<dbReference type="Gene3D" id="2.150.10.10">
    <property type="entry name" value="Serralysin-like metalloprotease, C-terminal"/>
    <property type="match status" value="4"/>
</dbReference>
<name>A0ABW3Z1M6_MYCRA</name>